<proteinExistence type="predicted"/>
<organism evidence="2 3">
    <name type="scientific">Dreissena polymorpha</name>
    <name type="common">Zebra mussel</name>
    <name type="synonym">Mytilus polymorpha</name>
    <dbReference type="NCBI Taxonomy" id="45954"/>
    <lineage>
        <taxon>Eukaryota</taxon>
        <taxon>Metazoa</taxon>
        <taxon>Spiralia</taxon>
        <taxon>Lophotrochozoa</taxon>
        <taxon>Mollusca</taxon>
        <taxon>Bivalvia</taxon>
        <taxon>Autobranchia</taxon>
        <taxon>Heteroconchia</taxon>
        <taxon>Euheterodonta</taxon>
        <taxon>Imparidentia</taxon>
        <taxon>Neoheterodontei</taxon>
        <taxon>Myida</taxon>
        <taxon>Dreissenoidea</taxon>
        <taxon>Dreissenidae</taxon>
        <taxon>Dreissena</taxon>
    </lineage>
</organism>
<evidence type="ECO:0000256" key="1">
    <source>
        <dbReference type="SAM" id="MobiDB-lite"/>
    </source>
</evidence>
<feature type="region of interest" description="Disordered" evidence="1">
    <location>
        <begin position="106"/>
        <end position="151"/>
    </location>
</feature>
<keyword evidence="3" id="KW-1185">Reference proteome</keyword>
<protein>
    <submittedName>
        <fullName evidence="2">Uncharacterized protein</fullName>
    </submittedName>
</protein>
<reference evidence="2" key="1">
    <citation type="journal article" date="2019" name="bioRxiv">
        <title>The Genome of the Zebra Mussel, Dreissena polymorpha: A Resource for Invasive Species Research.</title>
        <authorList>
            <person name="McCartney M.A."/>
            <person name="Auch B."/>
            <person name="Kono T."/>
            <person name="Mallez S."/>
            <person name="Zhang Y."/>
            <person name="Obille A."/>
            <person name="Becker A."/>
            <person name="Abrahante J.E."/>
            <person name="Garbe J."/>
            <person name="Badalamenti J.P."/>
            <person name="Herman A."/>
            <person name="Mangelson H."/>
            <person name="Liachko I."/>
            <person name="Sullivan S."/>
            <person name="Sone E.D."/>
            <person name="Koren S."/>
            <person name="Silverstein K.A.T."/>
            <person name="Beckman K.B."/>
            <person name="Gohl D.M."/>
        </authorList>
    </citation>
    <scope>NUCLEOTIDE SEQUENCE</scope>
    <source>
        <strain evidence="2">Duluth1</strain>
        <tissue evidence="2">Whole animal</tissue>
    </source>
</reference>
<gene>
    <name evidence="2" type="ORF">DPMN_017603</name>
</gene>
<reference evidence="2" key="2">
    <citation type="submission" date="2020-11" db="EMBL/GenBank/DDBJ databases">
        <authorList>
            <person name="McCartney M.A."/>
            <person name="Auch B."/>
            <person name="Kono T."/>
            <person name="Mallez S."/>
            <person name="Becker A."/>
            <person name="Gohl D.M."/>
            <person name="Silverstein K.A.T."/>
            <person name="Koren S."/>
            <person name="Bechman K.B."/>
            <person name="Herman A."/>
            <person name="Abrahante J.E."/>
            <person name="Garbe J."/>
        </authorList>
    </citation>
    <scope>NUCLEOTIDE SEQUENCE</scope>
    <source>
        <strain evidence="2">Duluth1</strain>
        <tissue evidence="2">Whole animal</tissue>
    </source>
</reference>
<dbReference type="EMBL" id="JAIWYP010000001">
    <property type="protein sequence ID" value="KAH3893456.1"/>
    <property type="molecule type" value="Genomic_DNA"/>
</dbReference>
<dbReference type="Proteomes" id="UP000828390">
    <property type="component" value="Unassembled WGS sequence"/>
</dbReference>
<evidence type="ECO:0000313" key="2">
    <source>
        <dbReference type="EMBL" id="KAH3893456.1"/>
    </source>
</evidence>
<sequence length="151" mass="16960">MKLRIKQARPVCLNDAIRHAVKLEAFNRPERSKSDGHVSAVATDGSKPTKQIDEHQKMVDMLERRLMKCMGAVETPQPRYGSESKNMGRRFYTCGSKFHLRMQCPGNGRGTCDEEKTTSGKPSVSDSNVTMRERPSLKPTLKPSLRPSCSH</sequence>
<accession>A0A9D4NFN9</accession>
<name>A0A9D4NFN9_DREPO</name>
<feature type="compositionally biased region" description="Polar residues" evidence="1">
    <location>
        <begin position="119"/>
        <end position="130"/>
    </location>
</feature>
<comment type="caution">
    <text evidence="2">The sequence shown here is derived from an EMBL/GenBank/DDBJ whole genome shotgun (WGS) entry which is preliminary data.</text>
</comment>
<feature type="region of interest" description="Disordered" evidence="1">
    <location>
        <begin position="28"/>
        <end position="53"/>
    </location>
</feature>
<dbReference type="AlphaFoldDB" id="A0A9D4NFN9"/>
<evidence type="ECO:0000313" key="3">
    <source>
        <dbReference type="Proteomes" id="UP000828390"/>
    </source>
</evidence>